<evidence type="ECO:0000313" key="10">
    <source>
        <dbReference type="EMBL" id="SUN75710.1"/>
    </source>
</evidence>
<keyword evidence="6 8" id="KW-0315">Glutamine amidotransferase</keyword>
<dbReference type="CDD" id="cd01744">
    <property type="entry name" value="GATase1_CPSase"/>
    <property type="match status" value="1"/>
</dbReference>
<comment type="subunit">
    <text evidence="8">Composed of two chains; the small (or glutamine) chain promotes the hydrolysis of glutamine to ammonia, which is used by the large (or ammonia) chain to synthesize carbamoyl phosphate. Tetramer of heterodimers (alpha,beta)4.</text>
</comment>
<dbReference type="InterPro" id="IPR002474">
    <property type="entry name" value="CarbamoylP_synth_ssu_N"/>
</dbReference>
<protein>
    <recommendedName>
        <fullName evidence="8">Carbamoyl phosphate synthase small chain</fullName>
        <ecNumber evidence="8">6.3.5.5</ecNumber>
    </recommendedName>
    <alternativeName>
        <fullName evidence="8">Carbamoyl phosphate synthetase glutamine chain</fullName>
    </alternativeName>
</protein>
<keyword evidence="11" id="KW-1185">Reference proteome</keyword>
<dbReference type="Gene3D" id="3.50.30.20">
    <property type="entry name" value="Carbamoyl-phosphate synthase small subunit, N-terminal domain"/>
    <property type="match status" value="1"/>
</dbReference>
<dbReference type="GO" id="GO:0004088">
    <property type="term" value="F:carbamoyl-phosphate synthase (glutamine-hydrolyzing) activity"/>
    <property type="evidence" value="ECO:0007669"/>
    <property type="project" value="UniProtKB-UniRule"/>
</dbReference>
<evidence type="ECO:0000256" key="5">
    <source>
        <dbReference type="ARBA" id="ARBA00022840"/>
    </source>
</evidence>
<evidence type="ECO:0000256" key="7">
    <source>
        <dbReference type="ARBA" id="ARBA00048816"/>
    </source>
</evidence>
<feature type="domain" description="Carbamoyl-phosphate synthase small subunit N-terminal" evidence="9">
    <location>
        <begin position="2"/>
        <end position="132"/>
    </location>
</feature>
<evidence type="ECO:0000256" key="1">
    <source>
        <dbReference type="ARBA" id="ARBA00005077"/>
    </source>
</evidence>
<name>A0A380KYS0_9STRE</name>
<keyword evidence="8" id="KW-0665">Pyrimidine biosynthesis</keyword>
<dbReference type="UniPathway" id="UPA00068">
    <property type="reaction ID" value="UER00171"/>
</dbReference>
<keyword evidence="3 8" id="KW-0436">Ligase</keyword>
<feature type="binding site" evidence="8">
    <location>
        <position position="289"/>
    </location>
    <ligand>
        <name>L-glutamine</name>
        <dbReference type="ChEBI" id="CHEBI:58359"/>
    </ligand>
</feature>
<proteinExistence type="inferred from homology"/>
<dbReference type="GO" id="GO:0006526">
    <property type="term" value="P:L-arginine biosynthetic process"/>
    <property type="evidence" value="ECO:0007669"/>
    <property type="project" value="UniProtKB-UniRule"/>
</dbReference>
<dbReference type="Proteomes" id="UP000254634">
    <property type="component" value="Unassembled WGS sequence"/>
</dbReference>
<dbReference type="AlphaFoldDB" id="A0A380KYS0"/>
<keyword evidence="5 8" id="KW-0067">ATP-binding</keyword>
<comment type="function">
    <text evidence="8">Small subunit of the glutamine-dependent carbamoyl phosphate synthetase (CPSase). CPSase catalyzes the formation of carbamoyl phosphate from the ammonia moiety of glutamine, carbonate, and phosphate donated by ATP, constituting the first step of 2 biosynthetic pathways, one leading to arginine and/or urea and the other to pyrimidine nucleotides. The small subunit (glutamine amidotransferase) binds and cleaves glutamine to supply the large subunit with the substrate ammonia.</text>
</comment>
<comment type="caution">
    <text evidence="8">Lacks conserved residue(s) required for the propagation of feature annotation.</text>
</comment>
<sequence>MSKRLLLLEDGTLFEGEAFGADLDVTGELIFTSSQTGYQEIITDLSYTGQILVFSAPSVGNTGISREDYESIIPTCKGVVVRDGSKVSDTWRSQMSLDAFLKLKKIPAIKGIDTRALMRKIRQAGSMRATMANVGDQISHMQDQLQATVLQTDHVKQVSTKNPYPAPGGKRNIVLIDLGLKHSMLRALAQRDCTVTVLPYDTSAETVRQLFPDGVFLSNGPGDPSVLSETLDLVHQLQGEIPLFGIGLGHELIALANGAQIDKLAICHRGNALAVREIATGQVHFTSQNHGYIVNRQSLPEGFFITHENALDQTIAGLRHRHLPVLSVQFNPEASPGSHDLSAIFDECMEMIEAFLERKTRR</sequence>
<dbReference type="Pfam" id="PF00117">
    <property type="entry name" value="GATase"/>
    <property type="match status" value="1"/>
</dbReference>
<evidence type="ECO:0000256" key="3">
    <source>
        <dbReference type="ARBA" id="ARBA00022598"/>
    </source>
</evidence>
<keyword evidence="4 8" id="KW-0547">Nucleotide-binding</keyword>
<keyword evidence="8" id="KW-0055">Arginine biosynthesis</keyword>
<feature type="binding site" evidence="8">
    <location>
        <position position="222"/>
    </location>
    <ligand>
        <name>L-glutamine</name>
        <dbReference type="ChEBI" id="CHEBI:58359"/>
    </ligand>
</feature>
<dbReference type="GO" id="GO:0044205">
    <property type="term" value="P:'de novo' UMP biosynthetic process"/>
    <property type="evidence" value="ECO:0007669"/>
    <property type="project" value="UniProtKB-UniRule"/>
</dbReference>
<dbReference type="GO" id="GO:0006541">
    <property type="term" value="P:glutamine metabolic process"/>
    <property type="evidence" value="ECO:0007669"/>
    <property type="project" value="InterPro"/>
</dbReference>
<evidence type="ECO:0000256" key="6">
    <source>
        <dbReference type="ARBA" id="ARBA00022962"/>
    </source>
</evidence>
<dbReference type="PRINTS" id="PR00096">
    <property type="entry name" value="GATASE"/>
</dbReference>
<evidence type="ECO:0000256" key="2">
    <source>
        <dbReference type="ARBA" id="ARBA00007800"/>
    </source>
</evidence>
<dbReference type="PANTHER" id="PTHR43418:SF7">
    <property type="entry name" value="CARBAMOYL-PHOSPHATE SYNTHASE SMALL CHAIN"/>
    <property type="match status" value="1"/>
</dbReference>
<dbReference type="PRINTS" id="PR00099">
    <property type="entry name" value="CPSGATASE"/>
</dbReference>
<dbReference type="RefSeq" id="WP_018371179.1">
    <property type="nucleotide sequence ID" value="NZ_UHFR01000005.1"/>
</dbReference>
<dbReference type="NCBIfam" id="TIGR01368">
    <property type="entry name" value="CPSaseIIsmall"/>
    <property type="match status" value="1"/>
</dbReference>
<dbReference type="PROSITE" id="PS51273">
    <property type="entry name" value="GATASE_TYPE_1"/>
    <property type="match status" value="1"/>
</dbReference>
<gene>
    <name evidence="8 10" type="primary">carA</name>
    <name evidence="10" type="ORF">NCTC13765_00144</name>
</gene>
<dbReference type="NCBIfam" id="NF009475">
    <property type="entry name" value="PRK12838.1"/>
    <property type="match status" value="1"/>
</dbReference>
<dbReference type="GO" id="GO:0005524">
    <property type="term" value="F:ATP binding"/>
    <property type="evidence" value="ECO:0007669"/>
    <property type="project" value="UniProtKB-UniRule"/>
</dbReference>
<evidence type="ECO:0000313" key="11">
    <source>
        <dbReference type="Proteomes" id="UP000254634"/>
    </source>
</evidence>
<dbReference type="HAMAP" id="MF_01209">
    <property type="entry name" value="CPSase_S_chain"/>
    <property type="match status" value="1"/>
</dbReference>
<feature type="region of interest" description="CPSase" evidence="8">
    <location>
        <begin position="1"/>
        <end position="170"/>
    </location>
</feature>
<organism evidence="10 11">
    <name type="scientific">Streptococcus massiliensis</name>
    <dbReference type="NCBI Taxonomy" id="313439"/>
    <lineage>
        <taxon>Bacteria</taxon>
        <taxon>Bacillati</taxon>
        <taxon>Bacillota</taxon>
        <taxon>Bacilli</taxon>
        <taxon>Lactobacillales</taxon>
        <taxon>Streptococcaceae</taxon>
        <taxon>Streptococcus</taxon>
    </lineage>
</organism>
<comment type="catalytic activity">
    <reaction evidence="8">
        <text>L-glutamine + H2O = L-glutamate + NH4(+)</text>
        <dbReference type="Rhea" id="RHEA:15889"/>
        <dbReference type="ChEBI" id="CHEBI:15377"/>
        <dbReference type="ChEBI" id="CHEBI:28938"/>
        <dbReference type="ChEBI" id="CHEBI:29985"/>
        <dbReference type="ChEBI" id="CHEBI:58359"/>
    </reaction>
</comment>
<dbReference type="GO" id="GO:0004359">
    <property type="term" value="F:glutaminase activity"/>
    <property type="evidence" value="ECO:0007669"/>
    <property type="project" value="RHEA"/>
</dbReference>
<dbReference type="EMBL" id="UHFR01000005">
    <property type="protein sequence ID" value="SUN75710.1"/>
    <property type="molecule type" value="Genomic_DNA"/>
</dbReference>
<dbReference type="InterPro" id="IPR035686">
    <property type="entry name" value="CPSase_GATase1"/>
</dbReference>
<feature type="binding site" evidence="8">
    <location>
        <position position="46"/>
    </location>
    <ligand>
        <name>L-glutamine</name>
        <dbReference type="ChEBI" id="CHEBI:58359"/>
    </ligand>
</feature>
<dbReference type="EC" id="6.3.5.5" evidence="8"/>
<comment type="pathway">
    <text evidence="8">Pyrimidine metabolism; UMP biosynthesis via de novo pathway; (S)-dihydroorotate from bicarbonate: step 1/3.</text>
</comment>
<dbReference type="PANTHER" id="PTHR43418">
    <property type="entry name" value="MULTIFUNCTIONAL TRYPTOPHAN BIOSYNTHESIS PROTEIN-RELATED"/>
    <property type="match status" value="1"/>
</dbReference>
<dbReference type="SUPFAM" id="SSF52021">
    <property type="entry name" value="Carbamoyl phosphate synthetase, small subunit N-terminal domain"/>
    <property type="match status" value="1"/>
</dbReference>
<feature type="binding site" evidence="8">
    <location>
        <position position="291"/>
    </location>
    <ligand>
        <name>L-glutamine</name>
        <dbReference type="ChEBI" id="CHEBI:58359"/>
    </ligand>
</feature>
<dbReference type="STRING" id="1123307.GCA_000380065_00491"/>
<feature type="binding site" evidence="8">
    <location>
        <position position="248"/>
    </location>
    <ligand>
        <name>L-glutamine</name>
        <dbReference type="ChEBI" id="CHEBI:58359"/>
    </ligand>
</feature>
<accession>A0A380KYS0</accession>
<feature type="binding site" evidence="8">
    <location>
        <position position="292"/>
    </location>
    <ligand>
        <name>L-glutamine</name>
        <dbReference type="ChEBI" id="CHEBI:58359"/>
    </ligand>
</feature>
<comment type="pathway">
    <text evidence="1 8">Amino-acid biosynthesis; L-arginine biosynthesis; carbamoyl phosphate from bicarbonate: step 1/1.</text>
</comment>
<evidence type="ECO:0000259" key="9">
    <source>
        <dbReference type="SMART" id="SM01097"/>
    </source>
</evidence>
<dbReference type="OrthoDB" id="9804328at2"/>
<dbReference type="InterPro" id="IPR006274">
    <property type="entry name" value="CarbamoylP_synth_ssu"/>
</dbReference>
<comment type="similarity">
    <text evidence="2 8">Belongs to the CarA family.</text>
</comment>
<dbReference type="UniPathway" id="UPA00070">
    <property type="reaction ID" value="UER00115"/>
</dbReference>
<feature type="active site" evidence="8">
    <location>
        <position position="333"/>
    </location>
</feature>
<dbReference type="InterPro" id="IPR036480">
    <property type="entry name" value="CarbP_synth_ssu_N_sf"/>
</dbReference>
<keyword evidence="8" id="KW-0028">Amino-acid biosynthesis</keyword>
<dbReference type="InterPro" id="IPR050472">
    <property type="entry name" value="Anth_synth/Amidotransfase"/>
</dbReference>
<dbReference type="SMART" id="SM01097">
    <property type="entry name" value="CPSase_sm_chain"/>
    <property type="match status" value="1"/>
</dbReference>
<dbReference type="InterPro" id="IPR017926">
    <property type="entry name" value="GATASE"/>
</dbReference>
<dbReference type="GO" id="GO:0006207">
    <property type="term" value="P:'de novo' pyrimidine nucleobase biosynthetic process"/>
    <property type="evidence" value="ECO:0007669"/>
    <property type="project" value="InterPro"/>
</dbReference>
<dbReference type="SUPFAM" id="SSF52317">
    <property type="entry name" value="Class I glutamine amidotransferase-like"/>
    <property type="match status" value="1"/>
</dbReference>
<dbReference type="InterPro" id="IPR029062">
    <property type="entry name" value="Class_I_gatase-like"/>
</dbReference>
<dbReference type="Gene3D" id="3.40.50.880">
    <property type="match status" value="1"/>
</dbReference>
<feature type="binding site" evidence="8">
    <location>
        <position position="220"/>
    </location>
    <ligand>
        <name>L-glutamine</name>
        <dbReference type="ChEBI" id="CHEBI:58359"/>
    </ligand>
</feature>
<dbReference type="Pfam" id="PF00988">
    <property type="entry name" value="CPSase_sm_chain"/>
    <property type="match status" value="1"/>
</dbReference>
<evidence type="ECO:0000256" key="4">
    <source>
        <dbReference type="ARBA" id="ARBA00022741"/>
    </source>
</evidence>
<comment type="catalytic activity">
    <reaction evidence="7 8">
        <text>hydrogencarbonate + L-glutamine + 2 ATP + H2O = carbamoyl phosphate + L-glutamate + 2 ADP + phosphate + 2 H(+)</text>
        <dbReference type="Rhea" id="RHEA:18633"/>
        <dbReference type="ChEBI" id="CHEBI:15377"/>
        <dbReference type="ChEBI" id="CHEBI:15378"/>
        <dbReference type="ChEBI" id="CHEBI:17544"/>
        <dbReference type="ChEBI" id="CHEBI:29985"/>
        <dbReference type="ChEBI" id="CHEBI:30616"/>
        <dbReference type="ChEBI" id="CHEBI:43474"/>
        <dbReference type="ChEBI" id="CHEBI:58228"/>
        <dbReference type="ChEBI" id="CHEBI:58359"/>
        <dbReference type="ChEBI" id="CHEBI:456216"/>
        <dbReference type="EC" id="6.3.5.5"/>
    </reaction>
</comment>
<reference evidence="10" key="1">
    <citation type="submission" date="2018-06" db="EMBL/GenBank/DDBJ databases">
        <authorList>
            <consortium name="Pathogen Informatics"/>
            <person name="Doyle S."/>
        </authorList>
    </citation>
    <scope>NUCLEOTIDE SEQUENCE [LARGE SCALE GENOMIC DNA]</scope>
    <source>
        <strain evidence="10">NCTC13765</strain>
    </source>
</reference>
<evidence type="ECO:0000256" key="8">
    <source>
        <dbReference type="HAMAP-Rule" id="MF_01209"/>
    </source>
</evidence>